<gene>
    <name evidence="1" type="ORF">E2C01_034469</name>
</gene>
<name>A0A5B7F5S2_PORTR</name>
<evidence type="ECO:0000313" key="2">
    <source>
        <dbReference type="Proteomes" id="UP000324222"/>
    </source>
</evidence>
<sequence>MYIINRKNTLENSLIFVASETKRDEKAKGFRIRGLHTSLILSTCSRDPPLPHHRVVTAARDGITESEEQLRVGRRLGSN</sequence>
<comment type="caution">
    <text evidence="1">The sequence shown here is derived from an EMBL/GenBank/DDBJ whole genome shotgun (WGS) entry which is preliminary data.</text>
</comment>
<reference evidence="1 2" key="1">
    <citation type="submission" date="2019-05" db="EMBL/GenBank/DDBJ databases">
        <title>Another draft genome of Portunus trituberculatus and its Hox gene families provides insights of decapod evolution.</title>
        <authorList>
            <person name="Jeong J.-H."/>
            <person name="Song I."/>
            <person name="Kim S."/>
            <person name="Choi T."/>
            <person name="Kim D."/>
            <person name="Ryu S."/>
            <person name="Kim W."/>
        </authorList>
    </citation>
    <scope>NUCLEOTIDE SEQUENCE [LARGE SCALE GENOMIC DNA]</scope>
    <source>
        <tissue evidence="1">Muscle</tissue>
    </source>
</reference>
<dbReference type="AlphaFoldDB" id="A0A5B7F5S2"/>
<proteinExistence type="predicted"/>
<organism evidence="1 2">
    <name type="scientific">Portunus trituberculatus</name>
    <name type="common">Swimming crab</name>
    <name type="synonym">Neptunus trituberculatus</name>
    <dbReference type="NCBI Taxonomy" id="210409"/>
    <lineage>
        <taxon>Eukaryota</taxon>
        <taxon>Metazoa</taxon>
        <taxon>Ecdysozoa</taxon>
        <taxon>Arthropoda</taxon>
        <taxon>Crustacea</taxon>
        <taxon>Multicrustacea</taxon>
        <taxon>Malacostraca</taxon>
        <taxon>Eumalacostraca</taxon>
        <taxon>Eucarida</taxon>
        <taxon>Decapoda</taxon>
        <taxon>Pleocyemata</taxon>
        <taxon>Brachyura</taxon>
        <taxon>Eubrachyura</taxon>
        <taxon>Portunoidea</taxon>
        <taxon>Portunidae</taxon>
        <taxon>Portuninae</taxon>
        <taxon>Portunus</taxon>
    </lineage>
</organism>
<evidence type="ECO:0000313" key="1">
    <source>
        <dbReference type="EMBL" id="MPC40895.1"/>
    </source>
</evidence>
<dbReference type="EMBL" id="VSRR010004852">
    <property type="protein sequence ID" value="MPC40895.1"/>
    <property type="molecule type" value="Genomic_DNA"/>
</dbReference>
<keyword evidence="2" id="KW-1185">Reference proteome</keyword>
<dbReference type="Proteomes" id="UP000324222">
    <property type="component" value="Unassembled WGS sequence"/>
</dbReference>
<protein>
    <submittedName>
        <fullName evidence="1">Uncharacterized protein</fullName>
    </submittedName>
</protein>
<accession>A0A5B7F5S2</accession>